<organism evidence="3 4">
    <name type="scientific">Cesiribacter andamanensis AMV16</name>
    <dbReference type="NCBI Taxonomy" id="1279009"/>
    <lineage>
        <taxon>Bacteria</taxon>
        <taxon>Pseudomonadati</taxon>
        <taxon>Bacteroidota</taxon>
        <taxon>Cytophagia</taxon>
        <taxon>Cytophagales</taxon>
        <taxon>Cesiribacteraceae</taxon>
        <taxon>Cesiribacter</taxon>
    </lineage>
</organism>
<evidence type="ECO:0000259" key="2">
    <source>
        <dbReference type="Pfam" id="PF13349"/>
    </source>
</evidence>
<dbReference type="AlphaFoldDB" id="M7NKT5"/>
<keyword evidence="1" id="KW-0732">Signal</keyword>
<dbReference type="PATRIC" id="fig|1279009.4.peg.2475"/>
<evidence type="ECO:0000313" key="3">
    <source>
        <dbReference type="EMBL" id="EMR02400.1"/>
    </source>
</evidence>
<name>M7NKT5_9BACT</name>
<proteinExistence type="predicted"/>
<protein>
    <recommendedName>
        <fullName evidence="2">DUF4097 domain-containing protein</fullName>
    </recommendedName>
</protein>
<dbReference type="Proteomes" id="UP000011910">
    <property type="component" value="Unassembled WGS sequence"/>
</dbReference>
<dbReference type="InterPro" id="IPR025164">
    <property type="entry name" value="Toastrack_DUF4097"/>
</dbReference>
<comment type="caution">
    <text evidence="3">The sequence shown here is derived from an EMBL/GenBank/DDBJ whole genome shotgun (WGS) entry which is preliminary data.</text>
</comment>
<evidence type="ECO:0000313" key="4">
    <source>
        <dbReference type="Proteomes" id="UP000011910"/>
    </source>
</evidence>
<dbReference type="eggNOG" id="COG3595">
    <property type="taxonomic scope" value="Bacteria"/>
</dbReference>
<reference evidence="3 4" key="1">
    <citation type="journal article" date="2013" name="Genome Announc.">
        <title>Draft Genome Sequence of Cesiribacter andamanensis Strain AMV16T, Isolated from a Soil Sample from a Mud Volcano in the Andaman Islands, India.</title>
        <authorList>
            <person name="Shivaji S."/>
            <person name="Ara S."/>
            <person name="Begum Z."/>
            <person name="Srinivas T.N."/>
            <person name="Singh A."/>
            <person name="Kumar Pinnaka A."/>
        </authorList>
    </citation>
    <scope>NUCLEOTIDE SEQUENCE [LARGE SCALE GENOMIC DNA]</scope>
    <source>
        <strain evidence="3 4">AMV16</strain>
    </source>
</reference>
<accession>M7NKT5</accession>
<evidence type="ECO:0000256" key="1">
    <source>
        <dbReference type="SAM" id="SignalP"/>
    </source>
</evidence>
<dbReference type="EMBL" id="AODQ01000059">
    <property type="protein sequence ID" value="EMR02400.1"/>
    <property type="molecule type" value="Genomic_DNA"/>
</dbReference>
<feature type="signal peptide" evidence="1">
    <location>
        <begin position="1"/>
        <end position="28"/>
    </location>
</feature>
<dbReference type="Pfam" id="PF13349">
    <property type="entry name" value="DUF4097"/>
    <property type="match status" value="1"/>
</dbReference>
<sequence length="267" mass="29385">MYKNKKTHLLMKHTFLFLLLALALPGLAQEYKQRITADQLIKIQYHKAELRIEAHKGNELIIQARDYEAPPERAKGLRPLYNTAVDNTNTGMSVESKDGQVLIREAMANPGQYLIRVPENARLSIEQMNWGGNNIEVIGMRNELEVKSKTAEVRLMDVSGPVIVNSTSGDITIRFSELSQKGPSMISSVASEIDISLPASAKAELHLSSVVGEIYTDLDLKVQNKDGKEASLTYLGGGQSTIKASLNGGGSTLTVRSTSSNIYLRKR</sequence>
<gene>
    <name evidence="3" type="ORF">ADICEAN_02443</name>
</gene>
<dbReference type="STRING" id="1279009.ADICEAN_02443"/>
<feature type="chain" id="PRO_5004082166" description="DUF4097 domain-containing protein" evidence="1">
    <location>
        <begin position="29"/>
        <end position="267"/>
    </location>
</feature>
<feature type="domain" description="DUF4097" evidence="2">
    <location>
        <begin position="143"/>
        <end position="225"/>
    </location>
</feature>
<keyword evidence="4" id="KW-1185">Reference proteome</keyword>